<protein>
    <submittedName>
        <fullName evidence="4">Gfo/Idh/MocA family oxidoreductase</fullName>
    </submittedName>
</protein>
<dbReference type="PANTHER" id="PTHR43249:SF1">
    <property type="entry name" value="D-GLUCOSIDE 3-DEHYDROGENASE"/>
    <property type="match status" value="1"/>
</dbReference>
<gene>
    <name evidence="4" type="ORF">H9Q79_07805</name>
</gene>
<dbReference type="EMBL" id="CP060635">
    <property type="protein sequence ID" value="QNM10163.1"/>
    <property type="molecule type" value="Genomic_DNA"/>
</dbReference>
<name>A0A7G9GH81_9FIRM</name>
<evidence type="ECO:0000259" key="3">
    <source>
        <dbReference type="Pfam" id="PF02894"/>
    </source>
</evidence>
<feature type="domain" description="Gfo/Idh/MocA-like oxidoreductase C-terminal" evidence="3">
    <location>
        <begin position="139"/>
        <end position="350"/>
    </location>
</feature>
<sequence length="369" mass="41769">MVRIGIAGIGYIAEEYIKLIVKQRITGCSLCAVSSRNLQHMETVRKKYGLEQTALFTDYQEMLDSGCIDAVLICTPHFFHIAMAEAALAAGVHVLIEKPAGVFTEEGERIVQSVKSHPELTAGVLYCRRTSKAYRRVQSMVASRDLGKIKRASWLLTNLYRTPAYYNAQEWKGTWKGEGGGLLLTQASHQLDVLVWLLGMPEELQAFCSYGVERQIEVENEAVIQMWYPGGATVQFIASARECPGTNRLEISGSRGQIILENDRHMIWRRLEQDEREYAESSREVYGTVPYTERTLEFDGAENTVQQAAIVNNFIRAVQGKEQILCPAEEALQSLQMINGAYLSSWRGEKIRFPIDATEYRKEWERHCG</sequence>
<dbReference type="GO" id="GO:0000166">
    <property type="term" value="F:nucleotide binding"/>
    <property type="evidence" value="ECO:0007669"/>
    <property type="project" value="InterPro"/>
</dbReference>
<dbReference type="Pfam" id="PF02894">
    <property type="entry name" value="GFO_IDH_MocA_C"/>
    <property type="match status" value="1"/>
</dbReference>
<evidence type="ECO:0000313" key="4">
    <source>
        <dbReference type="EMBL" id="QNM10163.1"/>
    </source>
</evidence>
<reference evidence="4 5" key="1">
    <citation type="submission" date="2020-08" db="EMBL/GenBank/DDBJ databases">
        <authorList>
            <person name="Liu C."/>
            <person name="Sun Q."/>
        </authorList>
    </citation>
    <scope>NUCLEOTIDE SEQUENCE [LARGE SCALE GENOMIC DNA]</scope>
    <source>
        <strain evidence="4 5">NSJ-29</strain>
    </source>
</reference>
<dbReference type="AlphaFoldDB" id="A0A7G9GH81"/>
<keyword evidence="5" id="KW-1185">Reference proteome</keyword>
<evidence type="ECO:0000259" key="2">
    <source>
        <dbReference type="Pfam" id="PF01408"/>
    </source>
</evidence>
<dbReference type="InterPro" id="IPR036291">
    <property type="entry name" value="NAD(P)-bd_dom_sf"/>
</dbReference>
<evidence type="ECO:0000256" key="1">
    <source>
        <dbReference type="ARBA" id="ARBA00010928"/>
    </source>
</evidence>
<dbReference type="SUPFAM" id="SSF55347">
    <property type="entry name" value="Glyceraldehyde-3-phosphate dehydrogenase-like, C-terminal domain"/>
    <property type="match status" value="1"/>
</dbReference>
<dbReference type="KEGG" id="whj:H9Q79_07805"/>
<dbReference type="Pfam" id="PF01408">
    <property type="entry name" value="GFO_IDH_MocA"/>
    <property type="match status" value="1"/>
</dbReference>
<evidence type="ECO:0000313" key="5">
    <source>
        <dbReference type="Proteomes" id="UP000515860"/>
    </source>
</evidence>
<dbReference type="PANTHER" id="PTHR43249">
    <property type="entry name" value="UDP-N-ACETYL-2-AMINO-2-DEOXY-D-GLUCURONATE OXIDASE"/>
    <property type="match status" value="1"/>
</dbReference>
<dbReference type="InterPro" id="IPR052515">
    <property type="entry name" value="Gfo/Idh/MocA_Oxidoreductase"/>
</dbReference>
<accession>A0A7G9GH81</accession>
<dbReference type="Proteomes" id="UP000515860">
    <property type="component" value="Chromosome"/>
</dbReference>
<proteinExistence type="inferred from homology"/>
<dbReference type="Gene3D" id="3.30.360.10">
    <property type="entry name" value="Dihydrodipicolinate Reductase, domain 2"/>
    <property type="match status" value="1"/>
</dbReference>
<dbReference type="RefSeq" id="WP_118647732.1">
    <property type="nucleotide sequence ID" value="NZ_CP060635.1"/>
</dbReference>
<comment type="similarity">
    <text evidence="1">Belongs to the Gfo/Idh/MocA family.</text>
</comment>
<organism evidence="4 5">
    <name type="scientific">Wansuia hejianensis</name>
    <dbReference type="NCBI Taxonomy" id="2763667"/>
    <lineage>
        <taxon>Bacteria</taxon>
        <taxon>Bacillati</taxon>
        <taxon>Bacillota</taxon>
        <taxon>Clostridia</taxon>
        <taxon>Lachnospirales</taxon>
        <taxon>Lachnospiraceae</taxon>
        <taxon>Wansuia</taxon>
    </lineage>
</organism>
<dbReference type="InterPro" id="IPR004104">
    <property type="entry name" value="Gfo/Idh/MocA-like_OxRdtase_C"/>
</dbReference>
<feature type="domain" description="Gfo/Idh/MocA-like oxidoreductase N-terminal" evidence="2">
    <location>
        <begin position="2"/>
        <end position="118"/>
    </location>
</feature>
<dbReference type="InterPro" id="IPR000683">
    <property type="entry name" value="Gfo/Idh/MocA-like_OxRdtase_N"/>
</dbReference>
<dbReference type="SUPFAM" id="SSF51735">
    <property type="entry name" value="NAD(P)-binding Rossmann-fold domains"/>
    <property type="match status" value="1"/>
</dbReference>
<dbReference type="Gene3D" id="3.40.50.720">
    <property type="entry name" value="NAD(P)-binding Rossmann-like Domain"/>
    <property type="match status" value="1"/>
</dbReference>